<dbReference type="NCBIfam" id="NF010619">
    <property type="entry name" value="PRK14013.2-5"/>
    <property type="match status" value="1"/>
</dbReference>
<dbReference type="RefSeq" id="WP_123352494.1">
    <property type="nucleotide sequence ID" value="NZ_CP027432.2"/>
</dbReference>
<keyword evidence="1" id="KW-1133">Transmembrane helix</keyword>
<keyword evidence="5" id="KW-1185">Reference proteome</keyword>
<protein>
    <submittedName>
        <fullName evidence="2">DUF475 domain-containing protein</fullName>
    </submittedName>
</protein>
<dbReference type="PANTHER" id="PTHR30238">
    <property type="entry name" value="MEMBRANE BOUND PREDICTED REDOX MODULATOR"/>
    <property type="match status" value="1"/>
</dbReference>
<dbReference type="AlphaFoldDB" id="A0AAJ4RCQ8"/>
<feature type="transmembrane region" description="Helical" evidence="1">
    <location>
        <begin position="237"/>
        <end position="257"/>
    </location>
</feature>
<sequence>MKYFYVSFIIAVAGLVAAYFLGGFAAVYLTAILAVLEVSLSFDNAVVNAKILKTMDEVWQKRFLTWGIIIAVFGMRLVFPVIIVAVAAGLSLQDTIHIALFDPEKYHQILLSAEKLIYAFGGAFLWMVFSDFLFEEKEVRWIKPFERTAEKFGRVNNISLIVAMIIGIIVTYDAKSYEVAIAYFLGLLSYSILKGVNEAFSAEGVKSGLMGLLYLEVLDASFSFDGVIGAFAITPNIWLIMIGLGVGAMFVRSLTIWMVEKGVLDEYKYLEHGAHYAIGVLAVIMLLKIFFHVGELITGTLGLGLLIAAFIHSKIEKTTK</sequence>
<gene>
    <name evidence="2" type="ORF">C6V80_01660</name>
    <name evidence="3" type="ORF">EDC58_1095</name>
</gene>
<feature type="transmembrane region" description="Helical" evidence="1">
    <location>
        <begin position="63"/>
        <end position="90"/>
    </location>
</feature>
<feature type="transmembrane region" description="Helical" evidence="1">
    <location>
        <begin position="296"/>
        <end position="315"/>
    </location>
</feature>
<dbReference type="Proteomes" id="UP000298805">
    <property type="component" value="Chromosome"/>
</dbReference>
<evidence type="ECO:0000256" key="1">
    <source>
        <dbReference type="SAM" id="Phobius"/>
    </source>
</evidence>
<keyword evidence="1" id="KW-0812">Transmembrane</keyword>
<evidence type="ECO:0000313" key="4">
    <source>
        <dbReference type="Proteomes" id="UP000272781"/>
    </source>
</evidence>
<dbReference type="Proteomes" id="UP000272781">
    <property type="component" value="Unassembled WGS sequence"/>
</dbReference>
<reference evidence="2" key="3">
    <citation type="submission" date="2019-06" db="EMBL/GenBank/DDBJ databases">
        <title>A comparative analysis of the Nautiliaceae.</title>
        <authorList>
            <person name="Grosche A."/>
            <person name="Smedile F."/>
            <person name="Vetriani C."/>
        </authorList>
    </citation>
    <scope>NUCLEOTIDE SEQUENCE</scope>
    <source>
        <strain evidence="2">TB6</strain>
    </source>
</reference>
<feature type="transmembrane region" description="Helical" evidence="1">
    <location>
        <begin position="155"/>
        <end position="174"/>
    </location>
</feature>
<dbReference type="PANTHER" id="PTHR30238:SF4">
    <property type="entry name" value="SLL1022 PROTEIN"/>
    <property type="match status" value="1"/>
</dbReference>
<evidence type="ECO:0000313" key="3">
    <source>
        <dbReference type="EMBL" id="ROR40110.1"/>
    </source>
</evidence>
<feature type="transmembrane region" description="Helical" evidence="1">
    <location>
        <begin position="6"/>
        <end position="36"/>
    </location>
</feature>
<feature type="transmembrane region" description="Helical" evidence="1">
    <location>
        <begin position="269"/>
        <end position="290"/>
    </location>
</feature>
<dbReference type="Pfam" id="PF04332">
    <property type="entry name" value="DUF475"/>
    <property type="match status" value="1"/>
</dbReference>
<reference evidence="5" key="1">
    <citation type="submission" date="2018-03" db="EMBL/GenBank/DDBJ databases">
        <title>A comparative analysis of the Nautiliaceae.</title>
        <authorList>
            <person name="Grosche A."/>
            <person name="Smedile F."/>
            <person name="Vetriani C."/>
        </authorList>
    </citation>
    <scope>NUCLEOTIDE SEQUENCE [LARGE SCALE GENOMIC DNA]</scope>
    <source>
        <strain evidence="5">TB6</strain>
    </source>
</reference>
<evidence type="ECO:0000313" key="2">
    <source>
        <dbReference type="EMBL" id="QCI27714.1"/>
    </source>
</evidence>
<dbReference type="EMBL" id="RJVK01000002">
    <property type="protein sequence ID" value="ROR40110.1"/>
    <property type="molecule type" value="Genomic_DNA"/>
</dbReference>
<feature type="transmembrane region" description="Helical" evidence="1">
    <location>
        <begin position="116"/>
        <end position="134"/>
    </location>
</feature>
<dbReference type="InterPro" id="IPR007427">
    <property type="entry name" value="DUF475"/>
</dbReference>
<name>A0AAJ4RCQ8_9BACT</name>
<dbReference type="EMBL" id="CP027432">
    <property type="protein sequence ID" value="QCI27714.1"/>
    <property type="molecule type" value="Genomic_DNA"/>
</dbReference>
<accession>A0AAJ4RCQ8</accession>
<evidence type="ECO:0000313" key="5">
    <source>
        <dbReference type="Proteomes" id="UP000298805"/>
    </source>
</evidence>
<organism evidence="3 4">
    <name type="scientific">Caminibacter pacificus</name>
    <dbReference type="NCBI Taxonomy" id="1424653"/>
    <lineage>
        <taxon>Bacteria</taxon>
        <taxon>Pseudomonadati</taxon>
        <taxon>Campylobacterota</taxon>
        <taxon>Epsilonproteobacteria</taxon>
        <taxon>Nautiliales</taxon>
        <taxon>Nautiliaceae</taxon>
        <taxon>Caminibacter</taxon>
    </lineage>
</organism>
<keyword evidence="1" id="KW-0472">Membrane</keyword>
<proteinExistence type="predicted"/>
<reference evidence="3 4" key="2">
    <citation type="submission" date="2018-11" db="EMBL/GenBank/DDBJ databases">
        <title>Genomic Encyclopedia of Type Strains, Phase IV (KMG-IV): sequencing the most valuable type-strain genomes for metagenomic binning, comparative biology and taxonomic classification.</title>
        <authorList>
            <person name="Goeker M."/>
        </authorList>
    </citation>
    <scope>NUCLEOTIDE SEQUENCE [LARGE SCALE GENOMIC DNA]</scope>
    <source>
        <strain evidence="3 4">DSM 27783</strain>
    </source>
</reference>